<dbReference type="InParanoid" id="A0A369JA42"/>
<dbReference type="EMBL" id="LUEZ02000106">
    <property type="protein sequence ID" value="RDB18202.1"/>
    <property type="molecule type" value="Genomic_DNA"/>
</dbReference>
<comment type="caution">
    <text evidence="1">The sequence shown here is derived from an EMBL/GenBank/DDBJ whole genome shotgun (WGS) entry which is preliminary data.</text>
</comment>
<dbReference type="AlphaFoldDB" id="A0A369JA42"/>
<gene>
    <name evidence="1" type="ORF">Hypma_000418</name>
</gene>
<proteinExistence type="predicted"/>
<dbReference type="Proteomes" id="UP000076154">
    <property type="component" value="Unassembled WGS sequence"/>
</dbReference>
<keyword evidence="2" id="KW-1185">Reference proteome</keyword>
<protein>
    <submittedName>
        <fullName evidence="1">Uncharacterized protein</fullName>
    </submittedName>
</protein>
<reference evidence="1" key="1">
    <citation type="submission" date="2018-04" db="EMBL/GenBank/DDBJ databases">
        <title>Whole genome sequencing of Hypsizygus marmoreus.</title>
        <authorList>
            <person name="Choi I.-G."/>
            <person name="Min B."/>
            <person name="Kim J.-G."/>
            <person name="Kim S."/>
            <person name="Oh Y.-L."/>
            <person name="Kong W.-S."/>
            <person name="Park H."/>
            <person name="Jeong J."/>
            <person name="Song E.-S."/>
        </authorList>
    </citation>
    <scope>NUCLEOTIDE SEQUENCE [LARGE SCALE GENOMIC DNA]</scope>
    <source>
        <strain evidence="1">51987-8</strain>
    </source>
</reference>
<accession>A0A369JA42</accession>
<evidence type="ECO:0000313" key="2">
    <source>
        <dbReference type="Proteomes" id="UP000076154"/>
    </source>
</evidence>
<organism evidence="1 2">
    <name type="scientific">Hypsizygus marmoreus</name>
    <name type="common">White beech mushroom</name>
    <name type="synonym">Agaricus marmoreus</name>
    <dbReference type="NCBI Taxonomy" id="39966"/>
    <lineage>
        <taxon>Eukaryota</taxon>
        <taxon>Fungi</taxon>
        <taxon>Dikarya</taxon>
        <taxon>Basidiomycota</taxon>
        <taxon>Agaricomycotina</taxon>
        <taxon>Agaricomycetes</taxon>
        <taxon>Agaricomycetidae</taxon>
        <taxon>Agaricales</taxon>
        <taxon>Tricholomatineae</taxon>
        <taxon>Lyophyllaceae</taxon>
        <taxon>Hypsizygus</taxon>
    </lineage>
</organism>
<evidence type="ECO:0000313" key="1">
    <source>
        <dbReference type="EMBL" id="RDB18202.1"/>
    </source>
</evidence>
<sequence>MTSPLHSEPGYHRIDQISMRSSVLLPTVITIIPPSISKLCLIPREDDRLWDHESSQQIVYNRCVSFLSVFFEWNGRRAAAFKVNRNTSLISLNMDLTISLCPQWIYGFYYHCLTEFNDNSQRFMQYLPKHYLTLSALVKHLYAFRETSNMLNFIVLHRVSITDSHSPYYFTFQKAHRAIENILQRAYWLRPFRASDSPSGLLLTTHDEFSVIFVCHMPFSPGRQSMIPDSMIDVAIVMNGHSDDV</sequence>
<name>A0A369JA42_HYPMA</name>